<reference evidence="2 3" key="1">
    <citation type="submission" date="2016-01" db="EMBL/GenBank/DDBJ databases">
        <authorList>
            <person name="Oliw E.H."/>
        </authorList>
    </citation>
    <scope>NUCLEOTIDE SEQUENCE [LARGE SCALE GENOMIC DNA]</scope>
    <source>
        <strain evidence="2 3">MJR7757A</strain>
    </source>
</reference>
<evidence type="ECO:0000313" key="2">
    <source>
        <dbReference type="EMBL" id="KXA07372.1"/>
    </source>
</evidence>
<keyword evidence="1" id="KW-0472">Membrane</keyword>
<keyword evidence="1" id="KW-0812">Transmembrane</keyword>
<feature type="transmembrane region" description="Helical" evidence="1">
    <location>
        <begin position="12"/>
        <end position="31"/>
    </location>
</feature>
<evidence type="ECO:0000256" key="1">
    <source>
        <dbReference type="SAM" id="Phobius"/>
    </source>
</evidence>
<organism evidence="2 3">
    <name type="scientific">Clostridium perfringens</name>
    <dbReference type="NCBI Taxonomy" id="1502"/>
    <lineage>
        <taxon>Bacteria</taxon>
        <taxon>Bacillati</taxon>
        <taxon>Bacillota</taxon>
        <taxon>Clostridia</taxon>
        <taxon>Eubacteriales</taxon>
        <taxon>Clostridiaceae</taxon>
        <taxon>Clostridium</taxon>
    </lineage>
</organism>
<dbReference type="Proteomes" id="UP000070646">
    <property type="component" value="Unassembled WGS sequence"/>
</dbReference>
<keyword evidence="1" id="KW-1133">Transmembrane helix</keyword>
<name>A0A133MTK1_CLOPF</name>
<comment type="caution">
    <text evidence="2">The sequence shown here is derived from an EMBL/GenBank/DDBJ whole genome shotgun (WGS) entry which is preliminary data.</text>
</comment>
<dbReference type="EMBL" id="LRPU01000166">
    <property type="protein sequence ID" value="KXA07372.1"/>
    <property type="molecule type" value="Genomic_DNA"/>
</dbReference>
<protein>
    <submittedName>
        <fullName evidence="2">Uncharacterized protein</fullName>
    </submittedName>
</protein>
<gene>
    <name evidence="2" type="ORF">HMPREF3222_02705</name>
</gene>
<proteinExistence type="predicted"/>
<dbReference type="AlphaFoldDB" id="A0A133MTK1"/>
<sequence length="190" mass="22231">MKLMKIYKKYSAIIEWFLAIILILICSKIIFPGSFTPLKAHEQSEKSVYYGPSNVIKTIDLGKEKIYLCKYKDWFSIDVIRKGLIKWHPVNYPAGYPIDYSKQVTFNTYTSKPTKKSEPIAKIYGYVNDPQIKNIVLEDNNKKIISNYELDENKMFILTSHTNNEKNKANYIKGLDTNGNIIYEEELKYF</sequence>
<evidence type="ECO:0000313" key="3">
    <source>
        <dbReference type="Proteomes" id="UP000070646"/>
    </source>
</evidence>
<accession>A0A133MTK1</accession>
<dbReference type="PATRIC" id="fig|1502.174.peg.2729"/>